<organism evidence="3 5">
    <name type="scientific">Temnothorax curvispinosus</name>
    <dbReference type="NCBI Taxonomy" id="300111"/>
    <lineage>
        <taxon>Eukaryota</taxon>
        <taxon>Metazoa</taxon>
        <taxon>Ecdysozoa</taxon>
        <taxon>Arthropoda</taxon>
        <taxon>Hexapoda</taxon>
        <taxon>Insecta</taxon>
        <taxon>Pterygota</taxon>
        <taxon>Neoptera</taxon>
        <taxon>Endopterygota</taxon>
        <taxon>Hymenoptera</taxon>
        <taxon>Apocrita</taxon>
        <taxon>Aculeata</taxon>
        <taxon>Formicoidea</taxon>
        <taxon>Formicidae</taxon>
        <taxon>Myrmicinae</taxon>
        <taxon>Temnothorax</taxon>
    </lineage>
</organism>
<evidence type="ECO:0000256" key="1">
    <source>
        <dbReference type="SAM" id="MobiDB-lite"/>
    </source>
</evidence>
<dbReference type="Proteomes" id="UP000504618">
    <property type="component" value="Unplaced"/>
</dbReference>
<feature type="region of interest" description="Disordered" evidence="1">
    <location>
        <begin position="1"/>
        <end position="65"/>
    </location>
</feature>
<dbReference type="PANTHER" id="PTHR46599">
    <property type="entry name" value="PIGGYBAC TRANSPOSABLE ELEMENT-DERIVED PROTEIN 4"/>
    <property type="match status" value="1"/>
</dbReference>
<dbReference type="RefSeq" id="XP_024883854.1">
    <property type="nucleotide sequence ID" value="XM_025028086.1"/>
</dbReference>
<dbReference type="GeneID" id="112467705"/>
<evidence type="ECO:0000313" key="5">
    <source>
        <dbReference type="RefSeq" id="XP_024892200.1"/>
    </source>
</evidence>
<reference evidence="4 5" key="1">
    <citation type="submission" date="2025-04" db="UniProtKB">
        <authorList>
            <consortium name="RefSeq"/>
        </authorList>
    </citation>
    <scope>IDENTIFICATION</scope>
    <source>
        <tissue evidence="4 5">Whole body</tissue>
    </source>
</reference>
<evidence type="ECO:0000259" key="2">
    <source>
        <dbReference type="Pfam" id="PF13843"/>
    </source>
</evidence>
<sequence length="401" mass="46122">MAYNLRSRTIREELLDESEEQPILGGDDTDGAEDHMSEQSEESSSDGEESSRLSEAGQNIIPGPVNTEASTIEEFWSLLINDEIINLIVQHTNAKIKDVCAKMMAEDQDTQTGMWKQSSVHYERLWDRSNGTTTYRCTMPKARFMFLSSSLRFDDKTTRSATDKFGPIRAVWDIFIRNCQRYYKLHNNCTVDEQLLGFRDRCSFRMYIKSKPDKYGLNIVSLNDACTSYMYNAIPYLGKTSTPPNESVSEYFLREVTAPIHGTNRNVTCDNWFTSVPITRRLLEPYRLCITGTIQKNKREIPQAMKIAEREPPASKYCYDDNLTFVSYTPKKNKVVLLLTSYLHGNNKETDGKPDIVHFYNKDKGGTDCFDMLCHSFTVSRRTNRWPMQIFFGILDQAAVN</sequence>
<name>A0A6J1RHA9_9HYME</name>
<evidence type="ECO:0000313" key="3">
    <source>
        <dbReference type="Proteomes" id="UP000504618"/>
    </source>
</evidence>
<proteinExistence type="predicted"/>
<dbReference type="PANTHER" id="PTHR46599:SF6">
    <property type="entry name" value="DUAL SPECIFICITY PHOSPHATASE 26"/>
    <property type="match status" value="1"/>
</dbReference>
<dbReference type="OrthoDB" id="8123139at2759"/>
<dbReference type="Pfam" id="PF13843">
    <property type="entry name" value="DDE_Tnp_1_7"/>
    <property type="match status" value="1"/>
</dbReference>
<keyword evidence="3" id="KW-1185">Reference proteome</keyword>
<feature type="domain" description="PiggyBac transposable element-derived protein" evidence="2">
    <location>
        <begin position="74"/>
        <end position="401"/>
    </location>
</feature>
<feature type="non-terminal residue" evidence="5">
    <location>
        <position position="401"/>
    </location>
</feature>
<accession>A0A6J1RHA9</accession>
<dbReference type="AlphaFoldDB" id="A0A6J1RHA9"/>
<dbReference type="InterPro" id="IPR029526">
    <property type="entry name" value="PGBD"/>
</dbReference>
<dbReference type="RefSeq" id="XP_024892200.1">
    <property type="nucleotide sequence ID" value="XM_025036432.1"/>
</dbReference>
<gene>
    <name evidence="5" type="primary">LOC112467705</name>
    <name evidence="4" type="synonym">LOC112462361</name>
</gene>
<evidence type="ECO:0000313" key="4">
    <source>
        <dbReference type="RefSeq" id="XP_024883854.1"/>
    </source>
</evidence>
<feature type="compositionally biased region" description="Acidic residues" evidence="1">
    <location>
        <begin position="39"/>
        <end position="48"/>
    </location>
</feature>
<protein>
    <submittedName>
        <fullName evidence="4 5">PiggyBac transposable element-derived protein 4-like</fullName>
    </submittedName>
</protein>